<evidence type="ECO:0000313" key="2">
    <source>
        <dbReference type="EMBL" id="MCM4083825.1"/>
    </source>
</evidence>
<reference evidence="2 3" key="1">
    <citation type="submission" date="2022-06" db="EMBL/GenBank/DDBJ databases">
        <title>Actinoplanes abujensis sp. nov., isolated from Nigerian arid soil.</title>
        <authorList>
            <person name="Ding P."/>
        </authorList>
    </citation>
    <scope>NUCLEOTIDE SEQUENCE [LARGE SCALE GENOMIC DNA]</scope>
    <source>
        <strain evidence="3">TRM88002</strain>
    </source>
</reference>
<feature type="transmembrane region" description="Helical" evidence="1">
    <location>
        <begin position="97"/>
        <end position="117"/>
    </location>
</feature>
<keyword evidence="3" id="KW-1185">Reference proteome</keyword>
<evidence type="ECO:0000313" key="3">
    <source>
        <dbReference type="Proteomes" id="UP001523216"/>
    </source>
</evidence>
<dbReference type="RefSeq" id="WP_251803593.1">
    <property type="nucleotide sequence ID" value="NZ_JAMQOL010000066.1"/>
</dbReference>
<evidence type="ECO:0008006" key="4">
    <source>
        <dbReference type="Google" id="ProtNLM"/>
    </source>
</evidence>
<feature type="transmembrane region" description="Helical" evidence="1">
    <location>
        <begin position="39"/>
        <end position="58"/>
    </location>
</feature>
<keyword evidence="1" id="KW-0472">Membrane</keyword>
<feature type="transmembrane region" description="Helical" evidence="1">
    <location>
        <begin position="65"/>
        <end position="85"/>
    </location>
</feature>
<evidence type="ECO:0000256" key="1">
    <source>
        <dbReference type="SAM" id="Phobius"/>
    </source>
</evidence>
<protein>
    <recommendedName>
        <fullName evidence="4">Integral membrane protein</fullName>
    </recommendedName>
</protein>
<comment type="caution">
    <text evidence="2">The sequence shown here is derived from an EMBL/GenBank/DDBJ whole genome shotgun (WGS) entry which is preliminary data.</text>
</comment>
<dbReference type="Proteomes" id="UP001523216">
    <property type="component" value="Unassembled WGS sequence"/>
</dbReference>
<gene>
    <name evidence="2" type="ORF">LXN57_40380</name>
</gene>
<proteinExistence type="predicted"/>
<dbReference type="EMBL" id="JAMQOL010000066">
    <property type="protein sequence ID" value="MCM4083825.1"/>
    <property type="molecule type" value="Genomic_DNA"/>
</dbReference>
<keyword evidence="1" id="KW-1133">Transmembrane helix</keyword>
<organism evidence="2 3">
    <name type="scientific">Paractinoplanes hotanensis</name>
    <dbReference type="NCBI Taxonomy" id="2906497"/>
    <lineage>
        <taxon>Bacteria</taxon>
        <taxon>Bacillati</taxon>
        <taxon>Actinomycetota</taxon>
        <taxon>Actinomycetes</taxon>
        <taxon>Micromonosporales</taxon>
        <taxon>Micromonosporaceae</taxon>
        <taxon>Paractinoplanes</taxon>
    </lineage>
</organism>
<accession>A0ABT0YDJ4</accession>
<sequence>MLAWLGFVTAFVVLRALTFVIHAGIGFGDVHVGGVHLHHYVWGILLLMIVGFCSFLEMAGRWRPWLGLAYGIGLALVVDEFALLLELDDVYWQREGRWSVDLALAVIGVGGSLLAIARTTHEDEQHTAGGHSRDG</sequence>
<keyword evidence="1" id="KW-0812">Transmembrane</keyword>
<name>A0ABT0YDJ4_9ACTN</name>